<dbReference type="EMBL" id="BAAAGF010000006">
    <property type="protein sequence ID" value="GAA0750189.1"/>
    <property type="molecule type" value="Genomic_DNA"/>
</dbReference>
<dbReference type="InterPro" id="IPR009061">
    <property type="entry name" value="DNA-bd_dom_put_sf"/>
</dbReference>
<protein>
    <recommendedName>
        <fullName evidence="1">Helix-turn-helix domain-containing protein</fullName>
    </recommendedName>
</protein>
<evidence type="ECO:0000259" key="1">
    <source>
        <dbReference type="Pfam" id="PF12728"/>
    </source>
</evidence>
<gene>
    <name evidence="2" type="ORF">GCM10009431_30510</name>
</gene>
<comment type="caution">
    <text evidence="2">The sequence shown here is derived from an EMBL/GenBank/DDBJ whole genome shotgun (WGS) entry which is preliminary data.</text>
</comment>
<proteinExistence type="predicted"/>
<dbReference type="InterPro" id="IPR041657">
    <property type="entry name" value="HTH_17"/>
</dbReference>
<dbReference type="InterPro" id="IPR036388">
    <property type="entry name" value="WH-like_DNA-bd_sf"/>
</dbReference>
<sequence>MTDHVIQLEKVSKKEFFERIENIIDEKLSILIKVDKDEKLSVKEVAEELGLAELTIRNYIKKGILPAVKIGRRVFVIKKDLDSTLQEVKSLKYRRD</sequence>
<reference evidence="3" key="1">
    <citation type="journal article" date="2019" name="Int. J. Syst. Evol. Microbiol.">
        <title>The Global Catalogue of Microorganisms (GCM) 10K type strain sequencing project: providing services to taxonomists for standard genome sequencing and annotation.</title>
        <authorList>
            <consortium name="The Broad Institute Genomics Platform"/>
            <consortium name="The Broad Institute Genome Sequencing Center for Infectious Disease"/>
            <person name="Wu L."/>
            <person name="Ma J."/>
        </authorList>
    </citation>
    <scope>NUCLEOTIDE SEQUENCE [LARGE SCALE GENOMIC DNA]</scope>
    <source>
        <strain evidence="3">JCM 15976</strain>
    </source>
</reference>
<dbReference type="Proteomes" id="UP001500736">
    <property type="component" value="Unassembled WGS sequence"/>
</dbReference>
<evidence type="ECO:0000313" key="2">
    <source>
        <dbReference type="EMBL" id="GAA0750189.1"/>
    </source>
</evidence>
<dbReference type="Gene3D" id="1.10.10.10">
    <property type="entry name" value="Winged helix-like DNA-binding domain superfamily/Winged helix DNA-binding domain"/>
    <property type="match status" value="1"/>
</dbReference>
<keyword evidence="3" id="KW-1185">Reference proteome</keyword>
<accession>A0ABP3V9C6</accession>
<dbReference type="RefSeq" id="WP_343799684.1">
    <property type="nucleotide sequence ID" value="NZ_BAAAGF010000006.1"/>
</dbReference>
<name>A0ABP3V9C6_9FLAO</name>
<organism evidence="2 3">
    <name type="scientific">Gaetbulibacter jejuensis</name>
    <dbReference type="NCBI Taxonomy" id="584607"/>
    <lineage>
        <taxon>Bacteria</taxon>
        <taxon>Pseudomonadati</taxon>
        <taxon>Bacteroidota</taxon>
        <taxon>Flavobacteriia</taxon>
        <taxon>Flavobacteriales</taxon>
        <taxon>Flavobacteriaceae</taxon>
        <taxon>Gaetbulibacter</taxon>
    </lineage>
</organism>
<dbReference type="Pfam" id="PF12728">
    <property type="entry name" value="HTH_17"/>
    <property type="match status" value="1"/>
</dbReference>
<dbReference type="SUPFAM" id="SSF46955">
    <property type="entry name" value="Putative DNA-binding domain"/>
    <property type="match status" value="1"/>
</dbReference>
<dbReference type="NCBIfam" id="TIGR01764">
    <property type="entry name" value="excise"/>
    <property type="match status" value="1"/>
</dbReference>
<feature type="domain" description="Helix-turn-helix" evidence="1">
    <location>
        <begin position="40"/>
        <end position="86"/>
    </location>
</feature>
<evidence type="ECO:0000313" key="3">
    <source>
        <dbReference type="Proteomes" id="UP001500736"/>
    </source>
</evidence>
<dbReference type="InterPro" id="IPR010093">
    <property type="entry name" value="SinI_DNA-bd"/>
</dbReference>